<comment type="subcellular location">
    <subcellularLocation>
        <location evidence="1">Membrane</location>
        <topology evidence="1">Multi-pass membrane protein</topology>
    </subcellularLocation>
</comment>
<keyword evidence="8" id="KW-1185">Reference proteome</keyword>
<keyword evidence="5 6" id="KW-0472">Membrane</keyword>
<feature type="transmembrane region" description="Helical" evidence="6">
    <location>
        <begin position="142"/>
        <end position="161"/>
    </location>
</feature>
<comment type="caution">
    <text evidence="7">The sequence shown here is derived from an EMBL/GenBank/DDBJ whole genome shotgun (WGS) entry which is preliminary data.</text>
</comment>
<comment type="similarity">
    <text evidence="2">Belongs to the TMEM86 family.</text>
</comment>
<dbReference type="InterPro" id="IPR012506">
    <property type="entry name" value="TMEM86B-like"/>
</dbReference>
<evidence type="ECO:0000256" key="1">
    <source>
        <dbReference type="ARBA" id="ARBA00004141"/>
    </source>
</evidence>
<keyword evidence="3 6" id="KW-0812">Transmembrane</keyword>
<dbReference type="PANTHER" id="PTHR31885">
    <property type="entry name" value="GH04784P"/>
    <property type="match status" value="1"/>
</dbReference>
<accession>A0ABP9HSH0</accession>
<reference evidence="8" key="1">
    <citation type="journal article" date="2019" name="Int. J. Syst. Evol. Microbiol.">
        <title>The Global Catalogue of Microorganisms (GCM) 10K type strain sequencing project: providing services to taxonomists for standard genome sequencing and annotation.</title>
        <authorList>
            <consortium name="The Broad Institute Genomics Platform"/>
            <consortium name="The Broad Institute Genome Sequencing Center for Infectious Disease"/>
            <person name="Wu L."/>
            <person name="Ma J."/>
        </authorList>
    </citation>
    <scope>NUCLEOTIDE SEQUENCE [LARGE SCALE GENOMIC DNA]</scope>
    <source>
        <strain evidence="8">JCM 17986</strain>
    </source>
</reference>
<evidence type="ECO:0000256" key="2">
    <source>
        <dbReference type="ARBA" id="ARBA00007375"/>
    </source>
</evidence>
<evidence type="ECO:0000256" key="3">
    <source>
        <dbReference type="ARBA" id="ARBA00022692"/>
    </source>
</evidence>
<feature type="transmembrane region" description="Helical" evidence="6">
    <location>
        <begin position="86"/>
        <end position="107"/>
    </location>
</feature>
<name>A0ABP9HSH0_9ACTN</name>
<dbReference type="Proteomes" id="UP001500466">
    <property type="component" value="Unassembled WGS sequence"/>
</dbReference>
<dbReference type="RefSeq" id="WP_345678015.1">
    <property type="nucleotide sequence ID" value="NZ_BAABHS010000019.1"/>
</dbReference>
<proteinExistence type="inferred from homology"/>
<evidence type="ECO:0000256" key="6">
    <source>
        <dbReference type="SAM" id="Phobius"/>
    </source>
</evidence>
<feature type="transmembrane region" description="Helical" evidence="6">
    <location>
        <begin position="119"/>
        <end position="136"/>
    </location>
</feature>
<gene>
    <name evidence="7" type="ORF">GCM10023205_51110</name>
</gene>
<dbReference type="PANTHER" id="PTHR31885:SF6">
    <property type="entry name" value="GH04784P"/>
    <property type="match status" value="1"/>
</dbReference>
<evidence type="ECO:0008006" key="9">
    <source>
        <dbReference type="Google" id="ProtNLM"/>
    </source>
</evidence>
<keyword evidence="4 6" id="KW-1133">Transmembrane helix</keyword>
<protein>
    <recommendedName>
        <fullName evidence="9">Lysoplasmalogenase</fullName>
    </recommendedName>
</protein>
<evidence type="ECO:0000256" key="4">
    <source>
        <dbReference type="ARBA" id="ARBA00022989"/>
    </source>
</evidence>
<dbReference type="Pfam" id="PF07947">
    <property type="entry name" value="YhhN"/>
    <property type="match status" value="1"/>
</dbReference>
<dbReference type="EMBL" id="BAABHS010000019">
    <property type="protein sequence ID" value="GAA4977379.1"/>
    <property type="molecule type" value="Genomic_DNA"/>
</dbReference>
<evidence type="ECO:0000313" key="7">
    <source>
        <dbReference type="EMBL" id="GAA4977379.1"/>
    </source>
</evidence>
<evidence type="ECO:0000256" key="5">
    <source>
        <dbReference type="ARBA" id="ARBA00023136"/>
    </source>
</evidence>
<sequence>MTARPAARAWLALFVLFAVADTVLAAVDLRTDVGAVRWATKPLLMPLLAAYVVAAAGGFRGLALPLTALAGGFVGDVGLLPDRDGLFMVGMAGFAVGHTAYIRAFALRGAGARIAANRRIPLGYAAAWAVMIAVLWRGLDDLLVPVIGYSLLLTAMAAFAAGMDRRTAIGGALFLLSDTVIACGIADLDLVPGQDAVVMPTYLAAQFLLMTTWTRAPVLVREPEAAADPGSAAAF</sequence>
<organism evidence="7 8">
    <name type="scientific">Yinghuangia aomiensis</name>
    <dbReference type="NCBI Taxonomy" id="676205"/>
    <lineage>
        <taxon>Bacteria</taxon>
        <taxon>Bacillati</taxon>
        <taxon>Actinomycetota</taxon>
        <taxon>Actinomycetes</taxon>
        <taxon>Kitasatosporales</taxon>
        <taxon>Streptomycetaceae</taxon>
        <taxon>Yinghuangia</taxon>
    </lineage>
</organism>
<evidence type="ECO:0000313" key="8">
    <source>
        <dbReference type="Proteomes" id="UP001500466"/>
    </source>
</evidence>